<proteinExistence type="predicted"/>
<name>A0A6A5YCN0_9PEZI</name>
<evidence type="ECO:0000313" key="3">
    <source>
        <dbReference type="Proteomes" id="UP000799776"/>
    </source>
</evidence>
<keyword evidence="3" id="KW-1185">Reference proteome</keyword>
<feature type="chain" id="PRO_5025501946" description="IGFBP N-terminal domain-containing protein" evidence="1">
    <location>
        <begin position="18"/>
        <end position="403"/>
    </location>
</feature>
<dbReference type="Proteomes" id="UP000799776">
    <property type="component" value="Unassembled WGS sequence"/>
</dbReference>
<sequence length="403" mass="41236">MKASVILFFCLGQSALSWDLSRRQSDDVCLQGDLCANEVEGAANGSVYESMAEADCVSFMMHTATVAPVLFYHSTVTSYSETTVTATPNATATLAARGVAGAAAEAAAYAVSFSKTVPCVCVSYCDTDIFQFIIQLCFSQHQPGVFYFLGVPAPNSPGITTVLTLPAETTVGTAISTVINANTTVLVLPTASTVGTAISTFIPANTTVLVLPTETTININSTITATFTTNITTTIVPVATSSALPPVNCTNPTPNFCPGAPCVDFFNDASNCGACGHVCASGICQNGVCGANACDGSVCGAFTSCGLSGSCICTTQESGQGFCLDGNTPCSALADCDSNADCGGGQICAVSTCCDRNVCIGAGVCDNGMRPRNIFRPRGSTGKVEKTVGGNFYEYLDVSGKSA</sequence>
<feature type="signal peptide" evidence="1">
    <location>
        <begin position="1"/>
        <end position="17"/>
    </location>
</feature>
<accession>A0A6A5YCN0</accession>
<dbReference type="AlphaFoldDB" id="A0A6A5YCN0"/>
<gene>
    <name evidence="2" type="ORF">K490DRAFT_55064</name>
</gene>
<evidence type="ECO:0008006" key="4">
    <source>
        <dbReference type="Google" id="ProtNLM"/>
    </source>
</evidence>
<evidence type="ECO:0000313" key="2">
    <source>
        <dbReference type="EMBL" id="KAF2089458.1"/>
    </source>
</evidence>
<dbReference type="EMBL" id="ML978714">
    <property type="protein sequence ID" value="KAF2089458.1"/>
    <property type="molecule type" value="Genomic_DNA"/>
</dbReference>
<evidence type="ECO:0000256" key="1">
    <source>
        <dbReference type="SAM" id="SignalP"/>
    </source>
</evidence>
<organism evidence="2 3">
    <name type="scientific">Saccharata proteae CBS 121410</name>
    <dbReference type="NCBI Taxonomy" id="1314787"/>
    <lineage>
        <taxon>Eukaryota</taxon>
        <taxon>Fungi</taxon>
        <taxon>Dikarya</taxon>
        <taxon>Ascomycota</taxon>
        <taxon>Pezizomycotina</taxon>
        <taxon>Dothideomycetes</taxon>
        <taxon>Dothideomycetes incertae sedis</taxon>
        <taxon>Botryosphaeriales</taxon>
        <taxon>Saccharataceae</taxon>
        <taxon>Saccharata</taxon>
    </lineage>
</organism>
<protein>
    <recommendedName>
        <fullName evidence="4">IGFBP N-terminal domain-containing protein</fullName>
    </recommendedName>
</protein>
<keyword evidence="1" id="KW-0732">Signal</keyword>
<reference evidence="2" key="1">
    <citation type="journal article" date="2020" name="Stud. Mycol.">
        <title>101 Dothideomycetes genomes: a test case for predicting lifestyles and emergence of pathogens.</title>
        <authorList>
            <person name="Haridas S."/>
            <person name="Albert R."/>
            <person name="Binder M."/>
            <person name="Bloem J."/>
            <person name="Labutti K."/>
            <person name="Salamov A."/>
            <person name="Andreopoulos B."/>
            <person name="Baker S."/>
            <person name="Barry K."/>
            <person name="Bills G."/>
            <person name="Bluhm B."/>
            <person name="Cannon C."/>
            <person name="Castanera R."/>
            <person name="Culley D."/>
            <person name="Daum C."/>
            <person name="Ezra D."/>
            <person name="Gonzalez J."/>
            <person name="Henrissat B."/>
            <person name="Kuo A."/>
            <person name="Liang C."/>
            <person name="Lipzen A."/>
            <person name="Lutzoni F."/>
            <person name="Magnuson J."/>
            <person name="Mondo S."/>
            <person name="Nolan M."/>
            <person name="Ohm R."/>
            <person name="Pangilinan J."/>
            <person name="Park H.-J."/>
            <person name="Ramirez L."/>
            <person name="Alfaro M."/>
            <person name="Sun H."/>
            <person name="Tritt A."/>
            <person name="Yoshinaga Y."/>
            <person name="Zwiers L.-H."/>
            <person name="Turgeon B."/>
            <person name="Goodwin S."/>
            <person name="Spatafora J."/>
            <person name="Crous P."/>
            <person name="Grigoriev I."/>
        </authorList>
    </citation>
    <scope>NUCLEOTIDE SEQUENCE</scope>
    <source>
        <strain evidence="2">CBS 121410</strain>
    </source>
</reference>
<dbReference type="OrthoDB" id="3800261at2759"/>